<evidence type="ECO:0000313" key="2">
    <source>
        <dbReference type="Proteomes" id="UP000018936"/>
    </source>
</evidence>
<dbReference type="Proteomes" id="UP000018936">
    <property type="component" value="Unassembled WGS sequence"/>
</dbReference>
<proteinExistence type="predicted"/>
<sequence length="149" mass="16901">MPVINCASQPDKSLQESLNACVSFMNWKDVPRNLFDYQIYSSPHRMYTDICSVIVNCCTKYLKPDVVPSRQNEAVYLGTVGDWKEQLTVAQSEQLDDLCVHLLADNGLTFHTQLNTKPVFQPEGFKRQIKCIGKAYFLGRTLKSGGLDY</sequence>
<feature type="non-terminal residue" evidence="1">
    <location>
        <position position="1"/>
    </location>
</feature>
<dbReference type="SUPFAM" id="SSF52540">
    <property type="entry name" value="P-loop containing nucleoside triphosphate hydrolases"/>
    <property type="match status" value="1"/>
</dbReference>
<comment type="caution">
    <text evidence="1">The sequence shown here is derived from an EMBL/GenBank/DDBJ whole genome shotgun (WGS) entry which is preliminary data.</text>
</comment>
<keyword evidence="2" id="KW-1185">Reference proteome</keyword>
<gene>
    <name evidence="1" type="primary">SULT1B1</name>
    <name evidence="1" type="ORF">L345_02533</name>
</gene>
<protein>
    <submittedName>
        <fullName evidence="1">Sulfotransferase family cytosolic 1B member 1</fullName>
    </submittedName>
</protein>
<keyword evidence="1" id="KW-0808">Transferase</keyword>
<dbReference type="Gene3D" id="3.40.50.300">
    <property type="entry name" value="P-loop containing nucleotide triphosphate hydrolases"/>
    <property type="match status" value="1"/>
</dbReference>
<dbReference type="InterPro" id="IPR027417">
    <property type="entry name" value="P-loop_NTPase"/>
</dbReference>
<dbReference type="AlphaFoldDB" id="V8PCP0"/>
<accession>V8PCP0</accession>
<organism evidence="1 2">
    <name type="scientific">Ophiophagus hannah</name>
    <name type="common">King cobra</name>
    <name type="synonym">Naja hannah</name>
    <dbReference type="NCBI Taxonomy" id="8665"/>
    <lineage>
        <taxon>Eukaryota</taxon>
        <taxon>Metazoa</taxon>
        <taxon>Chordata</taxon>
        <taxon>Craniata</taxon>
        <taxon>Vertebrata</taxon>
        <taxon>Euteleostomi</taxon>
        <taxon>Lepidosauria</taxon>
        <taxon>Squamata</taxon>
        <taxon>Bifurcata</taxon>
        <taxon>Unidentata</taxon>
        <taxon>Episquamata</taxon>
        <taxon>Toxicofera</taxon>
        <taxon>Serpentes</taxon>
        <taxon>Colubroidea</taxon>
        <taxon>Elapidae</taxon>
        <taxon>Elapinae</taxon>
        <taxon>Ophiophagus</taxon>
    </lineage>
</organism>
<name>V8PCP0_OPHHA</name>
<reference evidence="1 2" key="1">
    <citation type="journal article" date="2013" name="Proc. Natl. Acad. Sci. U.S.A.">
        <title>The king cobra genome reveals dynamic gene evolution and adaptation in the snake venom system.</title>
        <authorList>
            <person name="Vonk F.J."/>
            <person name="Casewell N.R."/>
            <person name="Henkel C.V."/>
            <person name="Heimberg A.M."/>
            <person name="Jansen H.J."/>
            <person name="McCleary R.J."/>
            <person name="Kerkkamp H.M."/>
            <person name="Vos R.A."/>
            <person name="Guerreiro I."/>
            <person name="Calvete J.J."/>
            <person name="Wuster W."/>
            <person name="Woods A.E."/>
            <person name="Logan J.M."/>
            <person name="Harrison R.A."/>
            <person name="Castoe T.A."/>
            <person name="de Koning A.P."/>
            <person name="Pollock D.D."/>
            <person name="Yandell M."/>
            <person name="Calderon D."/>
            <person name="Renjifo C."/>
            <person name="Currier R.B."/>
            <person name="Salgado D."/>
            <person name="Pla D."/>
            <person name="Sanz L."/>
            <person name="Hyder A.S."/>
            <person name="Ribeiro J.M."/>
            <person name="Arntzen J.W."/>
            <person name="van den Thillart G.E."/>
            <person name="Boetzer M."/>
            <person name="Pirovano W."/>
            <person name="Dirks R.P."/>
            <person name="Spaink H.P."/>
            <person name="Duboule D."/>
            <person name="McGlinn E."/>
            <person name="Kini R.M."/>
            <person name="Richardson M.K."/>
        </authorList>
    </citation>
    <scope>NUCLEOTIDE SEQUENCE</scope>
    <source>
        <tissue evidence="1">Blood</tissue>
    </source>
</reference>
<dbReference type="EMBL" id="AZIM01000336">
    <property type="protein sequence ID" value="ETE71657.1"/>
    <property type="molecule type" value="Genomic_DNA"/>
</dbReference>
<dbReference type="GO" id="GO:0016740">
    <property type="term" value="F:transferase activity"/>
    <property type="evidence" value="ECO:0007669"/>
    <property type="project" value="UniProtKB-KW"/>
</dbReference>
<evidence type="ECO:0000313" key="1">
    <source>
        <dbReference type="EMBL" id="ETE71657.1"/>
    </source>
</evidence>